<organism evidence="1 2">
    <name type="scientific">Pedobacter jejuensis</name>
    <dbReference type="NCBI Taxonomy" id="1268550"/>
    <lineage>
        <taxon>Bacteria</taxon>
        <taxon>Pseudomonadati</taxon>
        <taxon>Bacteroidota</taxon>
        <taxon>Sphingobacteriia</taxon>
        <taxon>Sphingobacteriales</taxon>
        <taxon>Sphingobacteriaceae</taxon>
        <taxon>Pedobacter</taxon>
    </lineage>
</organism>
<evidence type="ECO:0000313" key="1">
    <source>
        <dbReference type="EMBL" id="RNL55560.1"/>
    </source>
</evidence>
<sequence length="100" mass="11674">MLPEKIKEQNLEIAELLLQVERGEIPVKLIVQRLVELIVKLDAKERQLEELINSIPMLSDITKKISEIHTLHFPAKHLEKKSQKERFMAEILLGSVRKKK</sequence>
<dbReference type="EMBL" id="RBEE01000005">
    <property type="protein sequence ID" value="RNL55560.1"/>
    <property type="molecule type" value="Genomic_DNA"/>
</dbReference>
<accession>A0A3N0C0L3</accession>
<comment type="caution">
    <text evidence="1">The sequence shown here is derived from an EMBL/GenBank/DDBJ whole genome shotgun (WGS) entry which is preliminary data.</text>
</comment>
<dbReference type="Proteomes" id="UP000274046">
    <property type="component" value="Unassembled WGS sequence"/>
</dbReference>
<dbReference type="AlphaFoldDB" id="A0A3N0C0L3"/>
<proteinExistence type="predicted"/>
<dbReference type="RefSeq" id="WP_123204665.1">
    <property type="nucleotide sequence ID" value="NZ_RBEE01000005.1"/>
</dbReference>
<gene>
    <name evidence="1" type="ORF">D7004_04420</name>
</gene>
<protein>
    <submittedName>
        <fullName evidence="1">Uncharacterized protein</fullName>
    </submittedName>
</protein>
<dbReference type="OrthoDB" id="773111at2"/>
<name>A0A3N0C0L3_9SPHI</name>
<keyword evidence="2" id="KW-1185">Reference proteome</keyword>
<reference evidence="1 2" key="1">
    <citation type="submission" date="2018-10" db="EMBL/GenBank/DDBJ databases">
        <title>Genome sequencing of Pedobacter jejuensis TNB23.</title>
        <authorList>
            <person name="Cho Y.-J."/>
            <person name="Cho A."/>
            <person name="Kim O.-S."/>
        </authorList>
    </citation>
    <scope>NUCLEOTIDE SEQUENCE [LARGE SCALE GENOMIC DNA]</scope>
    <source>
        <strain evidence="1 2">TNB23</strain>
    </source>
</reference>
<evidence type="ECO:0000313" key="2">
    <source>
        <dbReference type="Proteomes" id="UP000274046"/>
    </source>
</evidence>